<keyword evidence="4" id="KW-0813">Transport</keyword>
<dbReference type="AlphaFoldDB" id="A0A1P8WCW7"/>
<proteinExistence type="inferred from homology"/>
<dbReference type="Pfam" id="PF02823">
    <property type="entry name" value="ATP-synt_DE_N"/>
    <property type="match status" value="1"/>
</dbReference>
<dbReference type="EMBL" id="CP017641">
    <property type="protein sequence ID" value="APZ91890.1"/>
    <property type="molecule type" value="Genomic_DNA"/>
</dbReference>
<dbReference type="CDD" id="cd12152">
    <property type="entry name" value="F1-ATPase_delta"/>
    <property type="match status" value="1"/>
</dbReference>
<feature type="coiled-coil region" evidence="9">
    <location>
        <begin position="75"/>
        <end position="118"/>
    </location>
</feature>
<keyword evidence="7" id="KW-0139">CF(1)</keyword>
<evidence type="ECO:0000259" key="10">
    <source>
        <dbReference type="Pfam" id="PF02823"/>
    </source>
</evidence>
<protein>
    <submittedName>
        <fullName evidence="11">Na(+)-translocating ATPase subunit epsilon</fullName>
    </submittedName>
</protein>
<comment type="subcellular location">
    <subcellularLocation>
        <location evidence="2">Endomembrane system</location>
        <topology evidence="2">Peripheral membrane protein</topology>
    </subcellularLocation>
</comment>
<evidence type="ECO:0000256" key="1">
    <source>
        <dbReference type="ARBA" id="ARBA00003543"/>
    </source>
</evidence>
<dbReference type="GO" id="GO:0046933">
    <property type="term" value="F:proton-transporting ATP synthase activity, rotational mechanism"/>
    <property type="evidence" value="ECO:0007669"/>
    <property type="project" value="InterPro"/>
</dbReference>
<organism evidence="11 12">
    <name type="scientific">Fuerstiella marisgermanici</name>
    <dbReference type="NCBI Taxonomy" id="1891926"/>
    <lineage>
        <taxon>Bacteria</taxon>
        <taxon>Pseudomonadati</taxon>
        <taxon>Planctomycetota</taxon>
        <taxon>Planctomycetia</taxon>
        <taxon>Planctomycetales</taxon>
        <taxon>Planctomycetaceae</taxon>
        <taxon>Fuerstiella</taxon>
    </lineage>
</organism>
<feature type="domain" description="ATP synthase F1 complex delta/epsilon subunit N-terminal" evidence="10">
    <location>
        <begin position="2"/>
        <end position="69"/>
    </location>
</feature>
<keyword evidence="5" id="KW-0406">Ion transport</keyword>
<comment type="function">
    <text evidence="1">Produces ATP from ADP in the presence of a proton gradient across the membrane.</text>
</comment>
<evidence type="ECO:0000256" key="9">
    <source>
        <dbReference type="SAM" id="Coils"/>
    </source>
</evidence>
<reference evidence="11 12" key="1">
    <citation type="journal article" date="2016" name="Front. Microbiol.">
        <title>Fuerstia marisgermanicae gen. nov., sp. nov., an Unusual Member of the Phylum Planctomycetes from the German Wadden Sea.</title>
        <authorList>
            <person name="Kohn T."/>
            <person name="Heuer A."/>
            <person name="Jogler M."/>
            <person name="Vollmers J."/>
            <person name="Boedeker C."/>
            <person name="Bunk B."/>
            <person name="Rast P."/>
            <person name="Borchert D."/>
            <person name="Glockner I."/>
            <person name="Freese H.M."/>
            <person name="Klenk H.P."/>
            <person name="Overmann J."/>
            <person name="Kaster A.K."/>
            <person name="Rohde M."/>
            <person name="Wiegand S."/>
            <person name="Jogler C."/>
        </authorList>
    </citation>
    <scope>NUCLEOTIDE SEQUENCE [LARGE SCALE GENOMIC DNA]</scope>
    <source>
        <strain evidence="11 12">NH11</strain>
    </source>
</reference>
<evidence type="ECO:0000313" key="11">
    <source>
        <dbReference type="EMBL" id="APZ91890.1"/>
    </source>
</evidence>
<dbReference type="STRING" id="1891926.Fuma_01486"/>
<gene>
    <name evidence="11" type="primary">atpC</name>
    <name evidence="11" type="ORF">Fuma_01486</name>
</gene>
<evidence type="ECO:0000256" key="6">
    <source>
        <dbReference type="ARBA" id="ARBA00023136"/>
    </source>
</evidence>
<evidence type="ECO:0000313" key="12">
    <source>
        <dbReference type="Proteomes" id="UP000187735"/>
    </source>
</evidence>
<dbReference type="Gene3D" id="2.60.15.10">
    <property type="entry name" value="F0F1 ATP synthase delta/epsilon subunit, N-terminal"/>
    <property type="match status" value="1"/>
</dbReference>
<comment type="similarity">
    <text evidence="3">Belongs to the ATPase epsilon chain family.</text>
</comment>
<accession>A0A1P8WCW7</accession>
<keyword evidence="8" id="KW-0066">ATP synthesis</keyword>
<dbReference type="GO" id="GO:0045259">
    <property type="term" value="C:proton-transporting ATP synthase complex"/>
    <property type="evidence" value="ECO:0007669"/>
    <property type="project" value="UniProtKB-KW"/>
</dbReference>
<evidence type="ECO:0000256" key="3">
    <source>
        <dbReference type="ARBA" id="ARBA00005712"/>
    </source>
</evidence>
<dbReference type="SUPFAM" id="SSF51344">
    <property type="entry name" value="Epsilon subunit of F1F0-ATP synthase N-terminal domain"/>
    <property type="match status" value="1"/>
</dbReference>
<keyword evidence="6" id="KW-0472">Membrane</keyword>
<dbReference type="InterPro" id="IPR036771">
    <property type="entry name" value="ATPsynth_dsu/esu_N"/>
</dbReference>
<dbReference type="PANTHER" id="PTHR13822:SF10">
    <property type="entry name" value="ATP SYNTHASE EPSILON CHAIN, CHLOROPLASTIC"/>
    <property type="match status" value="1"/>
</dbReference>
<name>A0A1P8WCW7_9PLAN</name>
<keyword evidence="12" id="KW-1185">Reference proteome</keyword>
<dbReference type="InterPro" id="IPR001469">
    <property type="entry name" value="ATP_synth_F1_dsu/esu"/>
</dbReference>
<dbReference type="PANTHER" id="PTHR13822">
    <property type="entry name" value="ATP SYNTHASE DELTA/EPSILON CHAIN"/>
    <property type="match status" value="1"/>
</dbReference>
<evidence type="ECO:0000256" key="8">
    <source>
        <dbReference type="ARBA" id="ARBA00023310"/>
    </source>
</evidence>
<evidence type="ECO:0000256" key="7">
    <source>
        <dbReference type="ARBA" id="ARBA00023196"/>
    </source>
</evidence>
<keyword evidence="9" id="KW-0175">Coiled coil</keyword>
<evidence type="ECO:0000256" key="5">
    <source>
        <dbReference type="ARBA" id="ARBA00023065"/>
    </source>
</evidence>
<sequence length="118" mass="12621">MFDRPVASIRVPMFDGSAGVYPGRAPLVGRLGVGELKLSGIDGQSESYFIEGGFIQIKGEQVSVLTNSAQPVSKISKAAAAKELAEANAEKATSDEEMEVLRRKLDRARKLVNLASVE</sequence>
<evidence type="ECO:0000256" key="2">
    <source>
        <dbReference type="ARBA" id="ARBA00004184"/>
    </source>
</evidence>
<evidence type="ECO:0000256" key="4">
    <source>
        <dbReference type="ARBA" id="ARBA00022448"/>
    </source>
</evidence>
<dbReference type="InterPro" id="IPR020546">
    <property type="entry name" value="ATP_synth_F1_dsu/esu_N"/>
</dbReference>
<dbReference type="GO" id="GO:0012505">
    <property type="term" value="C:endomembrane system"/>
    <property type="evidence" value="ECO:0007669"/>
    <property type="project" value="UniProtKB-SubCell"/>
</dbReference>
<dbReference type="Proteomes" id="UP000187735">
    <property type="component" value="Chromosome"/>
</dbReference>
<dbReference type="KEGG" id="fmr:Fuma_01486"/>